<feature type="non-terminal residue" evidence="1">
    <location>
        <position position="97"/>
    </location>
</feature>
<reference evidence="1" key="1">
    <citation type="journal article" date="2021" name="New Phytol.">
        <title>Evolutionary innovations through gain and loss of genes in the ectomycorrhizal Boletales.</title>
        <authorList>
            <person name="Wu G."/>
            <person name="Miyauchi S."/>
            <person name="Morin E."/>
            <person name="Kuo A."/>
            <person name="Drula E."/>
            <person name="Varga T."/>
            <person name="Kohler A."/>
            <person name="Feng B."/>
            <person name="Cao Y."/>
            <person name="Lipzen A."/>
            <person name="Daum C."/>
            <person name="Hundley H."/>
            <person name="Pangilinan J."/>
            <person name="Johnson J."/>
            <person name="Barry K."/>
            <person name="LaButti K."/>
            <person name="Ng V."/>
            <person name="Ahrendt S."/>
            <person name="Min B."/>
            <person name="Choi I.G."/>
            <person name="Park H."/>
            <person name="Plett J.M."/>
            <person name="Magnuson J."/>
            <person name="Spatafora J.W."/>
            <person name="Nagy L.G."/>
            <person name="Henrissat B."/>
            <person name="Grigoriev I.V."/>
            <person name="Yang Z.L."/>
            <person name="Xu J."/>
            <person name="Martin F.M."/>
        </authorList>
    </citation>
    <scope>NUCLEOTIDE SEQUENCE</scope>
    <source>
        <strain evidence="1">ATCC 28755</strain>
    </source>
</reference>
<protein>
    <submittedName>
        <fullName evidence="1">Uncharacterized protein</fullName>
    </submittedName>
</protein>
<evidence type="ECO:0000313" key="1">
    <source>
        <dbReference type="EMBL" id="KAH7904289.1"/>
    </source>
</evidence>
<comment type="caution">
    <text evidence="1">The sequence shown here is derived from an EMBL/GenBank/DDBJ whole genome shotgun (WGS) entry which is preliminary data.</text>
</comment>
<proteinExistence type="predicted"/>
<organism evidence="1 2">
    <name type="scientific">Hygrophoropsis aurantiaca</name>
    <dbReference type="NCBI Taxonomy" id="72124"/>
    <lineage>
        <taxon>Eukaryota</taxon>
        <taxon>Fungi</taxon>
        <taxon>Dikarya</taxon>
        <taxon>Basidiomycota</taxon>
        <taxon>Agaricomycotina</taxon>
        <taxon>Agaricomycetes</taxon>
        <taxon>Agaricomycetidae</taxon>
        <taxon>Boletales</taxon>
        <taxon>Coniophorineae</taxon>
        <taxon>Hygrophoropsidaceae</taxon>
        <taxon>Hygrophoropsis</taxon>
    </lineage>
</organism>
<accession>A0ACB7ZTU9</accession>
<keyword evidence="2" id="KW-1185">Reference proteome</keyword>
<evidence type="ECO:0000313" key="2">
    <source>
        <dbReference type="Proteomes" id="UP000790377"/>
    </source>
</evidence>
<dbReference type="EMBL" id="MU268530">
    <property type="protein sequence ID" value="KAH7904289.1"/>
    <property type="molecule type" value="Genomic_DNA"/>
</dbReference>
<gene>
    <name evidence="1" type="ORF">BJ138DRAFT_1073568</name>
</gene>
<sequence>MCAHISIRCVPCAKISLRWDSHPQTMTSLLLFLVLYHLPMILISLRSLHQLKFPETCSHRTYLWERSPTSMIATPQSRRNRHLRPRMLHSSQKGRKE</sequence>
<name>A0ACB7ZTU9_9AGAM</name>
<dbReference type="Proteomes" id="UP000790377">
    <property type="component" value="Unassembled WGS sequence"/>
</dbReference>